<organism evidence="1 2">
    <name type="scientific">Methanofollis tationis</name>
    <dbReference type="NCBI Taxonomy" id="81417"/>
    <lineage>
        <taxon>Archaea</taxon>
        <taxon>Methanobacteriati</taxon>
        <taxon>Methanobacteriota</taxon>
        <taxon>Stenosarchaea group</taxon>
        <taxon>Methanomicrobia</taxon>
        <taxon>Methanomicrobiales</taxon>
        <taxon>Methanomicrobiaceae</taxon>
        <taxon>Methanofollis</taxon>
    </lineage>
</organism>
<keyword evidence="2" id="KW-1185">Reference proteome</keyword>
<dbReference type="RefSeq" id="WP_176788854.1">
    <property type="nucleotide sequence ID" value="NZ_JABXWR010000001.1"/>
</dbReference>
<evidence type="ECO:0000313" key="1">
    <source>
        <dbReference type="EMBL" id="NVO67243.1"/>
    </source>
</evidence>
<sequence length="123" mass="13891">MAERFIFTKYRTSCYHCHEDADQVIKAVSSQAQVACANCGATRIFVPRVEDVSAAGTYTPISCYDIWNLETVAPCKNCGVEGPHDLIVGCNQFTTRCRNCGYTHFYKFNLEYVAQCPIEEKKE</sequence>
<dbReference type="AlphaFoldDB" id="A0A7K4HPP7"/>
<comment type="caution">
    <text evidence="1">The sequence shown here is derived from an EMBL/GenBank/DDBJ whole genome shotgun (WGS) entry which is preliminary data.</text>
</comment>
<proteinExistence type="predicted"/>
<dbReference type="InterPro" id="IPR036280">
    <property type="entry name" value="Multihaem_cyt_sf"/>
</dbReference>
<evidence type="ECO:0000313" key="2">
    <source>
        <dbReference type="Proteomes" id="UP000570823"/>
    </source>
</evidence>
<accession>A0A7K4HPP7</accession>
<dbReference type="SUPFAM" id="SSF48695">
    <property type="entry name" value="Multiheme cytochromes"/>
    <property type="match status" value="1"/>
</dbReference>
<dbReference type="EMBL" id="JABXWR010000001">
    <property type="protein sequence ID" value="NVO67243.1"/>
    <property type="molecule type" value="Genomic_DNA"/>
</dbReference>
<gene>
    <name evidence="1" type="ORF">HWN36_07965</name>
</gene>
<reference evidence="1 2" key="1">
    <citation type="submission" date="2020-06" db="EMBL/GenBank/DDBJ databases">
        <title>Methanofollis fontis sp. nov., a methanogen isolated from marine sediments near a cold seep at Four-Way Closure Ridge offshore southwestern Taiwan.</title>
        <authorList>
            <person name="Chen S.-C."/>
            <person name="Teng N.-H."/>
            <person name="Lin Y.-S."/>
            <person name="Lai M.-C."/>
            <person name="Chen H.-H."/>
            <person name="Wang C.-C."/>
        </authorList>
    </citation>
    <scope>NUCLEOTIDE SEQUENCE [LARGE SCALE GENOMIC DNA]</scope>
    <source>
        <strain evidence="1 2">DSM 2702</strain>
    </source>
</reference>
<dbReference type="Proteomes" id="UP000570823">
    <property type="component" value="Unassembled WGS sequence"/>
</dbReference>
<protein>
    <submittedName>
        <fullName evidence="1">Uncharacterized protein</fullName>
    </submittedName>
</protein>
<name>A0A7K4HPP7_9EURY</name>
<dbReference type="OrthoDB" id="116994at2157"/>